<gene>
    <name evidence="2" type="ORF">MSPICULIGERA_LOCUS5116</name>
</gene>
<dbReference type="Proteomes" id="UP001177023">
    <property type="component" value="Unassembled WGS sequence"/>
</dbReference>
<reference evidence="2" key="1">
    <citation type="submission" date="2023-06" db="EMBL/GenBank/DDBJ databases">
        <authorList>
            <person name="Delattre M."/>
        </authorList>
    </citation>
    <scope>NUCLEOTIDE SEQUENCE</scope>
    <source>
        <strain evidence="2">AF72</strain>
    </source>
</reference>
<feature type="non-terminal residue" evidence="2">
    <location>
        <position position="1"/>
    </location>
</feature>
<keyword evidence="3" id="KW-1185">Reference proteome</keyword>
<evidence type="ECO:0000313" key="2">
    <source>
        <dbReference type="EMBL" id="CAJ0566517.1"/>
    </source>
</evidence>
<keyword evidence="1" id="KW-1133">Transmembrane helix</keyword>
<name>A0AA36CCZ4_9BILA</name>
<dbReference type="AlphaFoldDB" id="A0AA36CCZ4"/>
<accession>A0AA36CCZ4</accession>
<evidence type="ECO:0000256" key="1">
    <source>
        <dbReference type="SAM" id="Phobius"/>
    </source>
</evidence>
<proteinExistence type="predicted"/>
<dbReference type="EMBL" id="CATQJA010001263">
    <property type="protein sequence ID" value="CAJ0566517.1"/>
    <property type="molecule type" value="Genomic_DNA"/>
</dbReference>
<protein>
    <submittedName>
        <fullName evidence="2">Uncharacterized protein</fullName>
    </submittedName>
</protein>
<keyword evidence="1" id="KW-0812">Transmembrane</keyword>
<organism evidence="2 3">
    <name type="scientific">Mesorhabditis spiculigera</name>
    <dbReference type="NCBI Taxonomy" id="96644"/>
    <lineage>
        <taxon>Eukaryota</taxon>
        <taxon>Metazoa</taxon>
        <taxon>Ecdysozoa</taxon>
        <taxon>Nematoda</taxon>
        <taxon>Chromadorea</taxon>
        <taxon>Rhabditida</taxon>
        <taxon>Rhabditina</taxon>
        <taxon>Rhabditomorpha</taxon>
        <taxon>Rhabditoidea</taxon>
        <taxon>Rhabditidae</taxon>
        <taxon>Mesorhabditinae</taxon>
        <taxon>Mesorhabditis</taxon>
    </lineage>
</organism>
<comment type="caution">
    <text evidence="2">The sequence shown here is derived from an EMBL/GenBank/DDBJ whole genome shotgun (WGS) entry which is preliminary data.</text>
</comment>
<keyword evidence="1" id="KW-0472">Membrane</keyword>
<sequence>MGTEMPGWLEGECDDCATVPTCEPGATTGADDRLVVTRPCRPNFCAADASAGSDTVDCILPVTINNGKDKVMFPFNLCTREMLAAGKCEGKAWSTAAYAKTGMVLTSQYLIIPSEFDDLQSRRKRRQAAEKLEYPRCIDISGLANEDRRRVEKDELLNCNKNIFVLFRTGDTSGLIINPPPCQGSNDSRICTNRHGTISSTPPIETTTAAALVSSEMLVWLGAGGGGVFLLIICGVLLSCMLKK</sequence>
<feature type="transmembrane region" description="Helical" evidence="1">
    <location>
        <begin position="217"/>
        <end position="242"/>
    </location>
</feature>
<evidence type="ECO:0000313" key="3">
    <source>
        <dbReference type="Proteomes" id="UP001177023"/>
    </source>
</evidence>